<accession>A0ABX7BAG5</accession>
<name>A0ABX7BAG5_9PROT</name>
<dbReference type="Proteomes" id="UP000595197">
    <property type="component" value="Chromosome"/>
</dbReference>
<organism evidence="1 2">
    <name type="scientific">Skermanella cutis</name>
    <dbReference type="NCBI Taxonomy" id="2775420"/>
    <lineage>
        <taxon>Bacteria</taxon>
        <taxon>Pseudomonadati</taxon>
        <taxon>Pseudomonadota</taxon>
        <taxon>Alphaproteobacteria</taxon>
        <taxon>Rhodospirillales</taxon>
        <taxon>Azospirillaceae</taxon>
        <taxon>Skermanella</taxon>
    </lineage>
</organism>
<dbReference type="EMBL" id="CP067420">
    <property type="protein sequence ID" value="QQP91361.1"/>
    <property type="molecule type" value="Genomic_DNA"/>
</dbReference>
<protein>
    <submittedName>
        <fullName evidence="1">Uncharacterized protein</fullName>
    </submittedName>
</protein>
<proteinExistence type="predicted"/>
<evidence type="ECO:0000313" key="2">
    <source>
        <dbReference type="Proteomes" id="UP000595197"/>
    </source>
</evidence>
<reference evidence="1" key="1">
    <citation type="submission" date="2021-02" db="EMBL/GenBank/DDBJ databases">
        <title>Skermanella TT6 skin isolate.</title>
        <authorList>
            <person name="Lee K."/>
            <person name="Ganzorig M."/>
        </authorList>
    </citation>
    <scope>NUCLEOTIDE SEQUENCE</scope>
    <source>
        <strain evidence="1">TT6</strain>
    </source>
</reference>
<gene>
    <name evidence="1" type="ORF">IGS68_09205</name>
</gene>
<dbReference type="RefSeq" id="WP_201079191.1">
    <property type="nucleotide sequence ID" value="NZ_CP067420.1"/>
</dbReference>
<keyword evidence="2" id="KW-1185">Reference proteome</keyword>
<evidence type="ECO:0000313" key="1">
    <source>
        <dbReference type="EMBL" id="QQP91361.1"/>
    </source>
</evidence>
<sequence>MALSLAGIETIAAQASQLYAAGTRRDAVVKTLKQRFQGLTITGCLESDLSEEPFREEPSYLLYLVDSHDHCWKVTREPARATGIVIAEREEAA</sequence>